<keyword evidence="7" id="KW-1185">Reference proteome</keyword>
<reference evidence="6 7" key="1">
    <citation type="journal article" date="2013" name="Nature">
        <title>Insights into bilaterian evolution from three spiralian genomes.</title>
        <authorList>
            <person name="Simakov O."/>
            <person name="Marletaz F."/>
            <person name="Cho S.J."/>
            <person name="Edsinger-Gonzales E."/>
            <person name="Havlak P."/>
            <person name="Hellsten U."/>
            <person name="Kuo D.H."/>
            <person name="Larsson T."/>
            <person name="Lv J."/>
            <person name="Arendt D."/>
            <person name="Savage R."/>
            <person name="Osoegawa K."/>
            <person name="de Jong P."/>
            <person name="Grimwood J."/>
            <person name="Chapman J.A."/>
            <person name="Shapiro H."/>
            <person name="Aerts A."/>
            <person name="Otillar R.P."/>
            <person name="Terry A.Y."/>
            <person name="Boore J.L."/>
            <person name="Grigoriev I.V."/>
            <person name="Lindberg D.R."/>
            <person name="Seaver E.C."/>
            <person name="Weisblat D.A."/>
            <person name="Putnam N.H."/>
            <person name="Rokhsar D.S."/>
        </authorList>
    </citation>
    <scope>NUCLEOTIDE SEQUENCE [LARGE SCALE GENOMIC DNA]</scope>
</reference>
<accession>V4CP32</accession>
<comment type="subcellular location">
    <subcellularLocation>
        <location evidence="1">Membrane</location>
        <topology evidence="1">Single-pass membrane protein</topology>
    </subcellularLocation>
</comment>
<dbReference type="GO" id="GO:0016020">
    <property type="term" value="C:membrane"/>
    <property type="evidence" value="ECO:0007669"/>
    <property type="project" value="UniProtKB-SubCell"/>
</dbReference>
<dbReference type="InterPro" id="IPR045587">
    <property type="entry name" value="FKTN_N"/>
</dbReference>
<dbReference type="KEGG" id="lgi:LOTGIDRAFT_136603"/>
<dbReference type="InterPro" id="IPR009644">
    <property type="entry name" value="FKTN/MNN4/W02B3.4-1"/>
</dbReference>
<dbReference type="GeneID" id="20233825"/>
<evidence type="ECO:0000256" key="1">
    <source>
        <dbReference type="ARBA" id="ARBA00004167"/>
    </source>
</evidence>
<dbReference type="HOGENOM" id="CLU_047572_0_0_1"/>
<keyword evidence="4" id="KW-0472">Membrane</keyword>
<dbReference type="STRING" id="225164.V4CP32"/>
<evidence type="ECO:0000259" key="5">
    <source>
        <dbReference type="Pfam" id="PF19737"/>
    </source>
</evidence>
<evidence type="ECO:0000256" key="2">
    <source>
        <dbReference type="ARBA" id="ARBA00022692"/>
    </source>
</evidence>
<dbReference type="EMBL" id="KB199861">
    <property type="protein sequence ID" value="ESP04175.1"/>
    <property type="molecule type" value="Genomic_DNA"/>
</dbReference>
<dbReference type="PANTHER" id="PTHR15407:SF28">
    <property type="entry name" value="RIBITOL-5-PHOSPHATE TRANSFERASE FKTN"/>
    <property type="match status" value="1"/>
</dbReference>
<proteinExistence type="predicted"/>
<keyword evidence="3" id="KW-1133">Transmembrane helix</keyword>
<dbReference type="OMA" id="ESYIMAN"/>
<organism evidence="6 7">
    <name type="scientific">Lottia gigantea</name>
    <name type="common">Giant owl limpet</name>
    <dbReference type="NCBI Taxonomy" id="225164"/>
    <lineage>
        <taxon>Eukaryota</taxon>
        <taxon>Metazoa</taxon>
        <taxon>Spiralia</taxon>
        <taxon>Lophotrochozoa</taxon>
        <taxon>Mollusca</taxon>
        <taxon>Gastropoda</taxon>
        <taxon>Patellogastropoda</taxon>
        <taxon>Lottioidea</taxon>
        <taxon>Lottiidae</taxon>
        <taxon>Lottia</taxon>
    </lineage>
</organism>
<name>V4CP32_LOTGI</name>
<evidence type="ECO:0000256" key="4">
    <source>
        <dbReference type="ARBA" id="ARBA00023136"/>
    </source>
</evidence>
<dbReference type="Pfam" id="PF19737">
    <property type="entry name" value="FKTN_N"/>
    <property type="match status" value="1"/>
</dbReference>
<dbReference type="PANTHER" id="PTHR15407">
    <property type="entry name" value="FUKUTIN-RELATED"/>
    <property type="match status" value="1"/>
</dbReference>
<protein>
    <recommendedName>
        <fullName evidence="5">Ribitol-5-phosphate transferase FKTN N-terminal domain-containing protein</fullName>
    </recommendedName>
</protein>
<evidence type="ECO:0000313" key="6">
    <source>
        <dbReference type="EMBL" id="ESP04175.1"/>
    </source>
</evidence>
<feature type="domain" description="Ribitol-5-phosphate transferase FKTN N-terminal" evidence="5">
    <location>
        <begin position="2"/>
        <end position="211"/>
    </location>
</feature>
<dbReference type="OrthoDB" id="444255at2759"/>
<keyword evidence="2" id="KW-0812">Transmembrane</keyword>
<sequence length="398" mass="46182">LQKFLNISNLNQIEVFLIGLNILESVDKNTISRTGDRSCQFLCHPTNLITFGIYYDTISNQTKVTELNKHMFNSTITNVNNATLPYLNTNETVLPAHIFLYRGIILHLVVFHKRGEEQFLWTDKIDFQGLKKPHFVNLNFVNYGQFPAAFDYFENSVFILDGIKLLHPSNIPLFLQQVEHSQFVECNHSYAQIHRSKYPMKDPQTAANFSSTGKLILKHVKKTLDHINVPFQLNGGTLLGWYRQCELDYQMKDVDIEIFHKDYTRKIPSALDNGTLHKMYRFGKENDSLEFSFSFNSVKLDIFIVYEDSDYFWVGGVETGNLQKYKFIYPKYSPCRAEFIGVLVRVPCDVLSSLKTNYGDNFLVPTYDFQWASSPTNIFKNGGWKESERNEVVQIFDI</sequence>
<dbReference type="CTD" id="20233825"/>
<evidence type="ECO:0000256" key="3">
    <source>
        <dbReference type="ARBA" id="ARBA00022989"/>
    </source>
</evidence>
<feature type="non-terminal residue" evidence="6">
    <location>
        <position position="1"/>
    </location>
</feature>
<dbReference type="RefSeq" id="XP_009045121.1">
    <property type="nucleotide sequence ID" value="XM_009046873.1"/>
</dbReference>
<evidence type="ECO:0000313" key="7">
    <source>
        <dbReference type="Proteomes" id="UP000030746"/>
    </source>
</evidence>
<dbReference type="AlphaFoldDB" id="V4CP32"/>
<gene>
    <name evidence="6" type="ORF">LOTGIDRAFT_136603</name>
</gene>
<dbReference type="Proteomes" id="UP000030746">
    <property type="component" value="Unassembled WGS sequence"/>
</dbReference>